<reference evidence="2" key="1">
    <citation type="submission" date="2019-06" db="EMBL/GenBank/DDBJ databases">
        <title>Draft genome sequence of the griseofulvin-producing fungus Xylaria cubensis strain G536.</title>
        <authorList>
            <person name="Mead M.E."/>
            <person name="Raja H.A."/>
            <person name="Steenwyk J.L."/>
            <person name="Knowles S.L."/>
            <person name="Oberlies N.H."/>
            <person name="Rokas A."/>
        </authorList>
    </citation>
    <scope>NUCLEOTIDE SEQUENCE [LARGE SCALE GENOMIC DNA]</scope>
    <source>
        <strain evidence="2">G536</strain>
    </source>
</reference>
<accession>A0A553HP80</accession>
<sequence>MEVNTEGQANDYTMINRQNLVAHIRDFQHQASQGRSGGLLIAVEDPGSTELNDIGAILDIDPFFLAGHLAVSYPAIEQCPSSPLHGLLPSRIASVEHINIHFQKVLDLGQPSNSYPEPRQINVEEVVSLPTYSSFAGSTERNFSLRGLSQAEDLLSILREQRITLNSGNTIPSVLDLAHYPIRIALIEWKLYVQLMSRYVKFFETLSARLEQKDVTELHRWRRRTSQSLHKIRMIKAFVDYWCGRNGGVAQKYDSWDLLVLDLTHIEMQIKQ</sequence>
<evidence type="ECO:0000313" key="2">
    <source>
        <dbReference type="Proteomes" id="UP000319160"/>
    </source>
</evidence>
<dbReference type="OrthoDB" id="5428055at2759"/>
<protein>
    <submittedName>
        <fullName evidence="1">Uncharacterized protein</fullName>
    </submittedName>
</protein>
<proteinExistence type="predicted"/>
<dbReference type="EMBL" id="VFLP01000064">
    <property type="protein sequence ID" value="TRX89709.1"/>
    <property type="molecule type" value="Genomic_DNA"/>
</dbReference>
<dbReference type="STRING" id="2512241.A0A553HP80"/>
<name>A0A553HP80_9PEZI</name>
<dbReference type="AlphaFoldDB" id="A0A553HP80"/>
<gene>
    <name evidence="1" type="ORF">FHL15_009459</name>
</gene>
<evidence type="ECO:0000313" key="1">
    <source>
        <dbReference type="EMBL" id="TRX89709.1"/>
    </source>
</evidence>
<dbReference type="Proteomes" id="UP000319160">
    <property type="component" value="Unassembled WGS sequence"/>
</dbReference>
<keyword evidence="2" id="KW-1185">Reference proteome</keyword>
<comment type="caution">
    <text evidence="1">The sequence shown here is derived from an EMBL/GenBank/DDBJ whole genome shotgun (WGS) entry which is preliminary data.</text>
</comment>
<organism evidence="1 2">
    <name type="scientific">Xylaria flabelliformis</name>
    <dbReference type="NCBI Taxonomy" id="2512241"/>
    <lineage>
        <taxon>Eukaryota</taxon>
        <taxon>Fungi</taxon>
        <taxon>Dikarya</taxon>
        <taxon>Ascomycota</taxon>
        <taxon>Pezizomycotina</taxon>
        <taxon>Sordariomycetes</taxon>
        <taxon>Xylariomycetidae</taxon>
        <taxon>Xylariales</taxon>
        <taxon>Xylariaceae</taxon>
        <taxon>Xylaria</taxon>
    </lineage>
</organism>